<dbReference type="PANTHER" id="PTHR31686:SF1">
    <property type="entry name" value="SULFITE EFFLUX PUMP SSU1"/>
    <property type="match status" value="1"/>
</dbReference>
<keyword evidence="5 10" id="KW-0812">Transmembrane</keyword>
<dbReference type="InterPro" id="IPR038665">
    <property type="entry name" value="Voltage-dep_anion_channel_sf"/>
</dbReference>
<organism evidence="11 12">
    <name type="scientific">Cochliobolus sativus</name>
    <name type="common">Common root rot and spot blotch fungus</name>
    <name type="synonym">Bipolaris sorokiniana</name>
    <dbReference type="NCBI Taxonomy" id="45130"/>
    <lineage>
        <taxon>Eukaryota</taxon>
        <taxon>Fungi</taxon>
        <taxon>Dikarya</taxon>
        <taxon>Ascomycota</taxon>
        <taxon>Pezizomycotina</taxon>
        <taxon>Dothideomycetes</taxon>
        <taxon>Pleosporomycetidae</taxon>
        <taxon>Pleosporales</taxon>
        <taxon>Pleosporineae</taxon>
        <taxon>Pleosporaceae</taxon>
        <taxon>Bipolaris</taxon>
    </lineage>
</organism>
<feature type="transmembrane region" description="Helical" evidence="10">
    <location>
        <begin position="203"/>
        <end position="223"/>
    </location>
</feature>
<feature type="transmembrane region" description="Helical" evidence="10">
    <location>
        <begin position="94"/>
        <end position="113"/>
    </location>
</feature>
<keyword evidence="6 10" id="KW-1133">Transmembrane helix</keyword>
<dbReference type="InterPro" id="IPR051629">
    <property type="entry name" value="Sulfite_efflux_TDT"/>
</dbReference>
<feature type="transmembrane region" description="Helical" evidence="10">
    <location>
        <begin position="372"/>
        <end position="392"/>
    </location>
</feature>
<feature type="transmembrane region" description="Helical" evidence="10">
    <location>
        <begin position="61"/>
        <end position="82"/>
    </location>
</feature>
<feature type="transmembrane region" description="Helical" evidence="10">
    <location>
        <begin position="229"/>
        <end position="256"/>
    </location>
</feature>
<evidence type="ECO:0000256" key="9">
    <source>
        <dbReference type="ARBA" id="ARBA00072906"/>
    </source>
</evidence>
<feature type="transmembrane region" description="Helical" evidence="10">
    <location>
        <begin position="311"/>
        <end position="334"/>
    </location>
</feature>
<proteinExistence type="inferred from homology"/>
<comment type="caution">
    <text evidence="11">The sequence shown here is derived from an EMBL/GenBank/DDBJ whole genome shotgun (WGS) entry which is preliminary data.</text>
</comment>
<evidence type="ECO:0000256" key="6">
    <source>
        <dbReference type="ARBA" id="ARBA00022989"/>
    </source>
</evidence>
<reference evidence="11" key="1">
    <citation type="submission" date="2019-11" db="EMBL/GenBank/DDBJ databases">
        <title>Bipolaris sorokiniana Genome sequencing.</title>
        <authorList>
            <person name="Wang H."/>
        </authorList>
    </citation>
    <scope>NUCLEOTIDE SEQUENCE</scope>
</reference>
<name>A0A8H5ZBQ0_COCSA</name>
<dbReference type="GO" id="GO:0005886">
    <property type="term" value="C:plasma membrane"/>
    <property type="evidence" value="ECO:0007669"/>
    <property type="project" value="UniProtKB-SubCell"/>
</dbReference>
<dbReference type="EMBL" id="WNKQ01000016">
    <property type="protein sequence ID" value="KAF5846277.1"/>
    <property type="molecule type" value="Genomic_DNA"/>
</dbReference>
<feature type="transmembrane region" description="Helical" evidence="10">
    <location>
        <begin position="346"/>
        <end position="366"/>
    </location>
</feature>
<dbReference type="FunFam" id="1.50.10.150:FF:000004">
    <property type="entry name" value="Malic acid transporter"/>
    <property type="match status" value="1"/>
</dbReference>
<dbReference type="PANTHER" id="PTHR31686">
    <property type="match status" value="1"/>
</dbReference>
<protein>
    <recommendedName>
        <fullName evidence="9">Sulfite efflux pump SSU1</fullName>
    </recommendedName>
</protein>
<sequence length="440" mass="48940">MSTPCQLNIGACEENRARNDTRLGCNSGIAVCETKQGLPRWLIPSDQRGWRRIVQNFTPSWFAVTMGTGIVAVLLHTLSNLYQSYHDSLRNLSIVFFVLNIGIFSVMFVISLLRYTLFPATWTLMLRHPVQSLFLGTMPMGFATIINMFVAICVPAWGGSTPYVAWGMWWLDVVISVACCLWLPFQMMTQHRNQHEKMTAAWLLPIVACIVAAASGGLVASVLPNDNHALITIIASYVLWSMGLSLALMILTMYFHRLTIHHLPPKEVIVSVFLPLGPMGQGGYAAMQLGIQASKIFPRTQTLHPMAGDILYVLGWIAALVLWGFGLIWLFFAVASISRSKFPCNLGWWGFTFPIGVFTMSTITMGQEMPSAFFRIFGTALAVGVMLLWLLVAVSTVKNVVYGDIFVAPCLKEIEKRAAAEAEMRVYRDVGSRFCVYLTS</sequence>
<dbReference type="AlphaFoldDB" id="A0A8H5ZBQ0"/>
<keyword evidence="3" id="KW-0813">Transport</keyword>
<evidence type="ECO:0000256" key="7">
    <source>
        <dbReference type="ARBA" id="ARBA00023136"/>
    </source>
</evidence>
<accession>A0A8H5ZBQ0</accession>
<evidence type="ECO:0000313" key="11">
    <source>
        <dbReference type="EMBL" id="KAF5846277.1"/>
    </source>
</evidence>
<dbReference type="CDD" id="cd09318">
    <property type="entry name" value="TDT_SSU1"/>
    <property type="match status" value="1"/>
</dbReference>
<comment type="similarity">
    <text evidence="2">Belongs to the tellurite-resistance/dicarboxylate transporter (TDT) family.</text>
</comment>
<feature type="transmembrane region" description="Helical" evidence="10">
    <location>
        <begin position="133"/>
        <end position="157"/>
    </location>
</feature>
<evidence type="ECO:0000256" key="3">
    <source>
        <dbReference type="ARBA" id="ARBA00022448"/>
    </source>
</evidence>
<comment type="function">
    <text evidence="8">Sulphite efflux pump required for the secretion of sulphite as a reducing agent. In the presence of sulphite, cystine in keratin is directly cleaved to cysteine and S-sulphocysteine, and thereby, reduced proteins become accessible to hydrolysis by a variety of secreted endo- and exoproteases. Excretion of sulphite mediated by an efflux pump also represents a detoxification pathway for dermatophytes during infection of the epidermal stratum corneum, hair and nails, which are rich in cysteine.</text>
</comment>
<feature type="transmembrane region" description="Helical" evidence="10">
    <location>
        <begin position="163"/>
        <end position="183"/>
    </location>
</feature>
<evidence type="ECO:0000313" key="12">
    <source>
        <dbReference type="Proteomes" id="UP000624244"/>
    </source>
</evidence>
<keyword evidence="4" id="KW-1003">Cell membrane</keyword>
<dbReference type="Proteomes" id="UP000624244">
    <property type="component" value="Unassembled WGS sequence"/>
</dbReference>
<evidence type="ECO:0000256" key="2">
    <source>
        <dbReference type="ARBA" id="ARBA00008566"/>
    </source>
</evidence>
<comment type="subcellular location">
    <subcellularLocation>
        <location evidence="1">Cell membrane</location>
        <topology evidence="1">Multi-pass membrane protein</topology>
    </subcellularLocation>
</comment>
<evidence type="ECO:0000256" key="10">
    <source>
        <dbReference type="SAM" id="Phobius"/>
    </source>
</evidence>
<gene>
    <name evidence="11" type="ORF">GGP41_003668</name>
</gene>
<evidence type="ECO:0000256" key="5">
    <source>
        <dbReference type="ARBA" id="ARBA00022692"/>
    </source>
</evidence>
<dbReference type="Pfam" id="PF03595">
    <property type="entry name" value="SLAC1"/>
    <property type="match status" value="1"/>
</dbReference>
<dbReference type="Gene3D" id="1.50.10.150">
    <property type="entry name" value="Voltage-dependent anion channel"/>
    <property type="match status" value="1"/>
</dbReference>
<keyword evidence="7 10" id="KW-0472">Membrane</keyword>
<evidence type="ECO:0000256" key="1">
    <source>
        <dbReference type="ARBA" id="ARBA00004651"/>
    </source>
</evidence>
<evidence type="ECO:0000256" key="4">
    <source>
        <dbReference type="ARBA" id="ARBA00022475"/>
    </source>
</evidence>
<feature type="transmembrane region" description="Helical" evidence="10">
    <location>
        <begin position="268"/>
        <end position="291"/>
    </location>
</feature>
<evidence type="ECO:0000256" key="8">
    <source>
        <dbReference type="ARBA" id="ARBA00056100"/>
    </source>
</evidence>
<dbReference type="InterPro" id="IPR004695">
    <property type="entry name" value="SLAC1/Mae1/Ssu1/TehA"/>
</dbReference>
<dbReference type="GO" id="GO:0000319">
    <property type="term" value="F:sulfite transmembrane transporter activity"/>
    <property type="evidence" value="ECO:0007669"/>
    <property type="project" value="TreeGrafter"/>
</dbReference>